<dbReference type="SMART" id="SM00328">
    <property type="entry name" value="BPI1"/>
    <property type="match status" value="1"/>
</dbReference>
<dbReference type="GO" id="GO:0005615">
    <property type="term" value="C:extracellular space"/>
    <property type="evidence" value="ECO:0007669"/>
    <property type="project" value="TreeGrafter"/>
</dbReference>
<feature type="signal peptide" evidence="3">
    <location>
        <begin position="1"/>
        <end position="19"/>
    </location>
</feature>
<evidence type="ECO:0000313" key="7">
    <source>
        <dbReference type="Proteomes" id="UP000549394"/>
    </source>
</evidence>
<feature type="domain" description="Lipid-binding serum glycoprotein C-terminal" evidence="5">
    <location>
        <begin position="262"/>
        <end position="475"/>
    </location>
</feature>
<accession>A0A7I8VEA4</accession>
<dbReference type="Gene3D" id="3.15.10.10">
    <property type="entry name" value="Bactericidal permeability-increasing protein, domain 1"/>
    <property type="match status" value="1"/>
</dbReference>
<feature type="domain" description="Lipid-binding serum glycoprotein N-terminal" evidence="4">
    <location>
        <begin position="27"/>
        <end position="246"/>
    </location>
</feature>
<dbReference type="InterPro" id="IPR032942">
    <property type="entry name" value="BPI/LBP/Plunc"/>
</dbReference>
<evidence type="ECO:0000259" key="4">
    <source>
        <dbReference type="SMART" id="SM00328"/>
    </source>
</evidence>
<evidence type="ECO:0000313" key="6">
    <source>
        <dbReference type="EMBL" id="CAD5113721.1"/>
    </source>
</evidence>
<dbReference type="Pfam" id="PF02886">
    <property type="entry name" value="LBP_BPI_CETP_C"/>
    <property type="match status" value="1"/>
</dbReference>
<dbReference type="InterPro" id="IPR001124">
    <property type="entry name" value="Lipid-bd_serum_glycop_C"/>
</dbReference>
<comment type="similarity">
    <text evidence="1">Belongs to the BPI/LBP/Plunc superfamily. BPI/LBP family.</text>
</comment>
<name>A0A7I8VEA4_9ANNE</name>
<keyword evidence="3" id="KW-0732">Signal</keyword>
<dbReference type="SMART" id="SM00329">
    <property type="entry name" value="BPI2"/>
    <property type="match status" value="1"/>
</dbReference>
<dbReference type="OrthoDB" id="10255543at2759"/>
<dbReference type="Pfam" id="PF01273">
    <property type="entry name" value="LBP_BPI_CETP"/>
    <property type="match status" value="1"/>
</dbReference>
<dbReference type="EMBL" id="CAJFCJ010000004">
    <property type="protein sequence ID" value="CAD5113721.1"/>
    <property type="molecule type" value="Genomic_DNA"/>
</dbReference>
<proteinExistence type="inferred from homology"/>
<dbReference type="AlphaFoldDB" id="A0A7I8VEA4"/>
<dbReference type="Gene3D" id="3.15.20.10">
    <property type="entry name" value="Bactericidal permeability-increasing protein, domain 2"/>
    <property type="match status" value="1"/>
</dbReference>
<evidence type="ECO:0000256" key="1">
    <source>
        <dbReference type="ARBA" id="ARBA00007292"/>
    </source>
</evidence>
<gene>
    <name evidence="6" type="ORF">DGYR_LOCUS2666</name>
</gene>
<dbReference type="PANTHER" id="PTHR10504:SF131">
    <property type="entry name" value="BPI2 DOMAIN-CONTAINING PROTEIN"/>
    <property type="match status" value="1"/>
</dbReference>
<evidence type="ECO:0000256" key="3">
    <source>
        <dbReference type="SAM" id="SignalP"/>
    </source>
</evidence>
<evidence type="ECO:0000256" key="2">
    <source>
        <dbReference type="ARBA" id="ARBA00023157"/>
    </source>
</evidence>
<dbReference type="SUPFAM" id="SSF55394">
    <property type="entry name" value="Bactericidal permeability-increasing protein, BPI"/>
    <property type="match status" value="2"/>
</dbReference>
<reference evidence="6 7" key="1">
    <citation type="submission" date="2020-08" db="EMBL/GenBank/DDBJ databases">
        <authorList>
            <person name="Hejnol A."/>
        </authorList>
    </citation>
    <scope>NUCLEOTIDE SEQUENCE [LARGE SCALE GENOMIC DNA]</scope>
</reference>
<protein>
    <submittedName>
        <fullName evidence="6">DgyrCDS2885</fullName>
    </submittedName>
</protein>
<evidence type="ECO:0000259" key="5">
    <source>
        <dbReference type="SMART" id="SM00329"/>
    </source>
</evidence>
<dbReference type="PANTHER" id="PTHR10504">
    <property type="entry name" value="BACTERICIDAL PERMEABILITY-INCREASING BPI PROTEIN-RELATED"/>
    <property type="match status" value="1"/>
</dbReference>
<dbReference type="InterPro" id="IPR017943">
    <property type="entry name" value="Bactericidal_perm-incr_a/b_dom"/>
</dbReference>
<dbReference type="Proteomes" id="UP000549394">
    <property type="component" value="Unassembled WGS sequence"/>
</dbReference>
<keyword evidence="2" id="KW-1015">Disulfide bond</keyword>
<comment type="caution">
    <text evidence="6">The sequence shown here is derived from an EMBL/GenBank/DDBJ whole genome shotgun (WGS) entry which is preliminary data.</text>
</comment>
<dbReference type="GO" id="GO:0008289">
    <property type="term" value="F:lipid binding"/>
    <property type="evidence" value="ECO:0007669"/>
    <property type="project" value="InterPro"/>
</dbReference>
<feature type="chain" id="PRO_5029605744" evidence="3">
    <location>
        <begin position="20"/>
        <end position="486"/>
    </location>
</feature>
<organism evidence="6 7">
    <name type="scientific">Dimorphilus gyrociliatus</name>
    <dbReference type="NCBI Taxonomy" id="2664684"/>
    <lineage>
        <taxon>Eukaryota</taxon>
        <taxon>Metazoa</taxon>
        <taxon>Spiralia</taxon>
        <taxon>Lophotrochozoa</taxon>
        <taxon>Annelida</taxon>
        <taxon>Polychaeta</taxon>
        <taxon>Polychaeta incertae sedis</taxon>
        <taxon>Dinophilidae</taxon>
        <taxon>Dimorphilus</taxon>
    </lineage>
</organism>
<dbReference type="InterPro" id="IPR017942">
    <property type="entry name" value="Lipid-bd_serum_glycop_N"/>
</dbReference>
<sequence>MESLFKCLLVITLCSIGNLEKPNVKIRVTENGLRFINDFAPDIIMEALREIKFPNIGESSYGLEAEIYNIRLVEIPKRLDVDIYTVEGVGLQIYVRNVFIKIRSDYSYKFWSISSSKGTMDVDTVNFGVKVLISNDNSSGKPSLQITECTSSGDVAISFGHDIGSVLNIITTIFRKDLVNLVKNSICTTGREKINDVLKRYLPNAKFPVNIDSKKYSFSLSLTEPVTFKKDYFDIKERVELLEFNSQSKYPVAPPQIPDMDNNVSKMVYLVLSSHVINSASYSLFRAGGLSIRISKNSPFIPPEMKKYFRSTCQENEICLGNYLQTIKTKYPNHSLSLFVRALRQPTVSINNNEINLKLQVAIDLEVQKDKMYFSILESKVNSSIDCVLNLAGDGVDLDVTDIRAKFVVDKTEISFFKYGSFLINGLAKTFFQTVLIPEINAQGPFQIPIIQDILKIGNLKLVNTGHKDILAVGGDLTLGIELKEL</sequence>
<keyword evidence="7" id="KW-1185">Reference proteome</keyword>